<gene>
    <name evidence="2" type="ORF">LSH36_251g01008</name>
</gene>
<protein>
    <submittedName>
        <fullName evidence="2">Uncharacterized protein</fullName>
    </submittedName>
</protein>
<name>A0AAD9JKQ5_9ANNE</name>
<keyword evidence="1" id="KW-0175">Coiled coil</keyword>
<organism evidence="2 3">
    <name type="scientific">Paralvinella palmiformis</name>
    <dbReference type="NCBI Taxonomy" id="53620"/>
    <lineage>
        <taxon>Eukaryota</taxon>
        <taxon>Metazoa</taxon>
        <taxon>Spiralia</taxon>
        <taxon>Lophotrochozoa</taxon>
        <taxon>Annelida</taxon>
        <taxon>Polychaeta</taxon>
        <taxon>Sedentaria</taxon>
        <taxon>Canalipalpata</taxon>
        <taxon>Terebellida</taxon>
        <taxon>Terebelliformia</taxon>
        <taxon>Alvinellidae</taxon>
        <taxon>Paralvinella</taxon>
    </lineage>
</organism>
<evidence type="ECO:0000256" key="1">
    <source>
        <dbReference type="SAM" id="Coils"/>
    </source>
</evidence>
<keyword evidence="3" id="KW-1185">Reference proteome</keyword>
<feature type="coiled-coil region" evidence="1">
    <location>
        <begin position="184"/>
        <end position="221"/>
    </location>
</feature>
<accession>A0AAD9JKQ5</accession>
<sequence>MCNPGASLVKYSSGSQVPFIEQILSAQEFLKLRKKQKEALSLATKRQEDRKKRLQTEQDRAKIRQQQTAAKIDEQTALFNKEKSLLISEENKFRRQEMEMWEKAHQVLSDAIVIRCYNENNTEADITQQILELREAKDSSLTARRSIHKGMTTYLVRERLREGTKLSDYEMLKSALATFMDTGLEEQDHDLTKAKHKLVVLQAKQDLLDAMEQDNVQEIQERVDDIRSRGLYGALQVVVQEAERRIAALTKLNRLKLTVLGMDKTTMGEIRSYSRPPEGVHKVMQASLLLLGEDEYKTAVRIISILYKT</sequence>
<dbReference type="AlphaFoldDB" id="A0AAD9JKQ5"/>
<feature type="coiled-coil region" evidence="1">
    <location>
        <begin position="37"/>
        <end position="64"/>
    </location>
</feature>
<proteinExistence type="predicted"/>
<comment type="caution">
    <text evidence="2">The sequence shown here is derived from an EMBL/GenBank/DDBJ whole genome shotgun (WGS) entry which is preliminary data.</text>
</comment>
<dbReference type="Gene3D" id="1.20.920.20">
    <property type="match status" value="1"/>
</dbReference>
<dbReference type="Proteomes" id="UP001208570">
    <property type="component" value="Unassembled WGS sequence"/>
</dbReference>
<dbReference type="EMBL" id="JAODUP010000251">
    <property type="protein sequence ID" value="KAK2154999.1"/>
    <property type="molecule type" value="Genomic_DNA"/>
</dbReference>
<evidence type="ECO:0000313" key="3">
    <source>
        <dbReference type="Proteomes" id="UP001208570"/>
    </source>
</evidence>
<reference evidence="2" key="1">
    <citation type="journal article" date="2023" name="Mol. Biol. Evol.">
        <title>Third-Generation Sequencing Reveals the Adaptive Role of the Epigenome in Three Deep-Sea Polychaetes.</title>
        <authorList>
            <person name="Perez M."/>
            <person name="Aroh O."/>
            <person name="Sun Y."/>
            <person name="Lan Y."/>
            <person name="Juniper S.K."/>
            <person name="Young C.R."/>
            <person name="Angers B."/>
            <person name="Qian P.Y."/>
        </authorList>
    </citation>
    <scope>NUCLEOTIDE SEQUENCE</scope>
    <source>
        <strain evidence="2">P08H-3</strain>
    </source>
</reference>
<evidence type="ECO:0000313" key="2">
    <source>
        <dbReference type="EMBL" id="KAK2154999.1"/>
    </source>
</evidence>